<dbReference type="EC" id="3.1.26.3" evidence="9"/>
<dbReference type="HAMAP" id="MF_00104">
    <property type="entry name" value="RNase_III"/>
    <property type="match status" value="1"/>
</dbReference>
<dbReference type="GO" id="GO:0010468">
    <property type="term" value="P:regulation of gene expression"/>
    <property type="evidence" value="ECO:0007669"/>
    <property type="project" value="TreeGrafter"/>
</dbReference>
<dbReference type="PATRIC" id="fig|269796.9.peg.1931"/>
<dbReference type="NCBIfam" id="TIGR02191">
    <property type="entry name" value="RNaseIII"/>
    <property type="match status" value="1"/>
</dbReference>
<dbReference type="Gene3D" id="1.10.1520.10">
    <property type="entry name" value="Ribonuclease III domain"/>
    <property type="match status" value="1"/>
</dbReference>
<dbReference type="GO" id="GO:0008033">
    <property type="term" value="P:tRNA processing"/>
    <property type="evidence" value="ECO:0007669"/>
    <property type="project" value="UniProtKB-KW"/>
</dbReference>
<evidence type="ECO:0000313" key="13">
    <source>
        <dbReference type="Proteomes" id="UP000001929"/>
    </source>
</evidence>
<keyword evidence="9" id="KW-0479">Metal-binding</keyword>
<gene>
    <name evidence="9" type="primary">rnc</name>
    <name evidence="12" type="ordered locus">Rru_A1852</name>
</gene>
<dbReference type="SUPFAM" id="SSF69065">
    <property type="entry name" value="RNase III domain-like"/>
    <property type="match status" value="1"/>
</dbReference>
<keyword evidence="8 9" id="KW-0694">RNA-binding</keyword>
<feature type="active site" evidence="9">
    <location>
        <position position="45"/>
    </location>
</feature>
<name>Q2RT93_RHORT</name>
<dbReference type="EnsemblBacteria" id="ABC22652">
    <property type="protein sequence ID" value="ABC22652"/>
    <property type="gene ID" value="Rru_A1852"/>
</dbReference>
<dbReference type="GO" id="GO:0019843">
    <property type="term" value="F:rRNA binding"/>
    <property type="evidence" value="ECO:0007669"/>
    <property type="project" value="UniProtKB-KW"/>
</dbReference>
<feature type="binding site" evidence="9">
    <location>
        <position position="114"/>
    </location>
    <ligand>
        <name>Mg(2+)</name>
        <dbReference type="ChEBI" id="CHEBI:18420"/>
    </ligand>
</feature>
<comment type="subcellular location">
    <subcellularLocation>
        <location evidence="9">Cytoplasm</location>
    </subcellularLocation>
</comment>
<dbReference type="SMART" id="SM00535">
    <property type="entry name" value="RIBOc"/>
    <property type="match status" value="1"/>
</dbReference>
<keyword evidence="13" id="KW-1185">Reference proteome</keyword>
<keyword evidence="9" id="KW-0819">tRNA processing</keyword>
<dbReference type="SMART" id="SM00358">
    <property type="entry name" value="DSRM"/>
    <property type="match status" value="1"/>
</dbReference>
<dbReference type="InterPro" id="IPR011907">
    <property type="entry name" value="RNase_III"/>
</dbReference>
<dbReference type="CDD" id="cd00593">
    <property type="entry name" value="RIBOc"/>
    <property type="match status" value="1"/>
</dbReference>
<feature type="active site" evidence="9">
    <location>
        <position position="117"/>
    </location>
</feature>
<dbReference type="InterPro" id="IPR036389">
    <property type="entry name" value="RNase_III_sf"/>
</dbReference>
<dbReference type="Pfam" id="PF00035">
    <property type="entry name" value="dsrm"/>
    <property type="match status" value="1"/>
</dbReference>
<feature type="binding site" evidence="9">
    <location>
        <position position="41"/>
    </location>
    <ligand>
        <name>Mg(2+)</name>
        <dbReference type="ChEBI" id="CHEBI:18420"/>
    </ligand>
</feature>
<evidence type="ECO:0000256" key="3">
    <source>
        <dbReference type="ARBA" id="ARBA00022552"/>
    </source>
</evidence>
<dbReference type="HOGENOM" id="CLU_000907_1_1_5"/>
<dbReference type="PROSITE" id="PS50137">
    <property type="entry name" value="DS_RBD"/>
    <property type="match status" value="1"/>
</dbReference>
<keyword evidence="9" id="KW-0460">Magnesium</keyword>
<reference evidence="12 13" key="1">
    <citation type="journal article" date="2011" name="Stand. Genomic Sci.">
        <title>Complete genome sequence of Rhodospirillum rubrum type strain (S1).</title>
        <authorList>
            <person name="Munk A.C."/>
            <person name="Copeland A."/>
            <person name="Lucas S."/>
            <person name="Lapidus A."/>
            <person name="Del Rio T.G."/>
            <person name="Barry K."/>
            <person name="Detter J.C."/>
            <person name="Hammon N."/>
            <person name="Israni S."/>
            <person name="Pitluck S."/>
            <person name="Brettin T."/>
            <person name="Bruce D."/>
            <person name="Han C."/>
            <person name="Tapia R."/>
            <person name="Gilna P."/>
            <person name="Schmutz J."/>
            <person name="Larimer F."/>
            <person name="Land M."/>
            <person name="Kyrpides N.C."/>
            <person name="Mavromatis K."/>
            <person name="Richardson P."/>
            <person name="Rohde M."/>
            <person name="Goker M."/>
            <person name="Klenk H.P."/>
            <person name="Zhang Y."/>
            <person name="Roberts G.P."/>
            <person name="Reslewic S."/>
            <person name="Schwartz D.C."/>
        </authorList>
    </citation>
    <scope>NUCLEOTIDE SEQUENCE [LARGE SCALE GENOMIC DNA]</scope>
    <source>
        <strain evidence="13">ATCC 11170 / ATH 1.1.1 / DSM 467 / LMG 4362 / NCIMB 8255 / S1</strain>
    </source>
</reference>
<dbReference type="PROSITE" id="PS50142">
    <property type="entry name" value="RNASE_3_2"/>
    <property type="match status" value="1"/>
</dbReference>
<dbReference type="FunFam" id="1.10.1520.10:FF:000001">
    <property type="entry name" value="Ribonuclease 3"/>
    <property type="match status" value="1"/>
</dbReference>
<dbReference type="GO" id="GO:0004525">
    <property type="term" value="F:ribonuclease III activity"/>
    <property type="evidence" value="ECO:0007669"/>
    <property type="project" value="UniProtKB-UniRule"/>
</dbReference>
<dbReference type="PANTHER" id="PTHR11207">
    <property type="entry name" value="RIBONUCLEASE III"/>
    <property type="match status" value="1"/>
</dbReference>
<comment type="function">
    <text evidence="9">Digests double-stranded RNA. Involved in the processing of primary rRNA transcript to yield the immediate precursors to the large and small rRNAs (23S and 16S). Processes some mRNAs, and tRNAs when they are encoded in the rRNA operon. Processes pre-crRNA and tracrRNA of type II CRISPR loci if present in the organism.</text>
</comment>
<dbReference type="GO" id="GO:0006364">
    <property type="term" value="P:rRNA processing"/>
    <property type="evidence" value="ECO:0007669"/>
    <property type="project" value="UniProtKB-UniRule"/>
</dbReference>
<dbReference type="CDD" id="cd10845">
    <property type="entry name" value="DSRM_RNAse_III_family"/>
    <property type="match status" value="1"/>
</dbReference>
<keyword evidence="7 9" id="KW-0378">Hydrolase</keyword>
<dbReference type="Gene3D" id="3.30.160.20">
    <property type="match status" value="1"/>
</dbReference>
<dbReference type="GO" id="GO:0046872">
    <property type="term" value="F:metal ion binding"/>
    <property type="evidence" value="ECO:0007669"/>
    <property type="project" value="UniProtKB-KW"/>
</dbReference>
<dbReference type="RefSeq" id="WP_011389605.1">
    <property type="nucleotide sequence ID" value="NC_007643.1"/>
</dbReference>
<evidence type="ECO:0000256" key="8">
    <source>
        <dbReference type="ARBA" id="ARBA00022884"/>
    </source>
</evidence>
<keyword evidence="3 9" id="KW-0698">rRNA processing</keyword>
<proteinExistence type="inferred from homology"/>
<protein>
    <recommendedName>
        <fullName evidence="9">Ribonuclease 3</fullName>
        <ecNumber evidence="9">3.1.26.3</ecNumber>
    </recommendedName>
    <alternativeName>
        <fullName evidence="9">Ribonuclease III</fullName>
        <shortName evidence="9">RNase III</shortName>
    </alternativeName>
</protein>
<dbReference type="STRING" id="269796.Rru_A1852"/>
<dbReference type="PROSITE" id="PS00517">
    <property type="entry name" value="RNASE_3_1"/>
    <property type="match status" value="1"/>
</dbReference>
<evidence type="ECO:0000256" key="7">
    <source>
        <dbReference type="ARBA" id="ARBA00022801"/>
    </source>
</evidence>
<evidence type="ECO:0000256" key="5">
    <source>
        <dbReference type="ARBA" id="ARBA00022722"/>
    </source>
</evidence>
<accession>Q2RT93</accession>
<comment type="similarity">
    <text evidence="2">Belongs to the ribonuclease III family.</text>
</comment>
<comment type="cofactor">
    <cofactor evidence="9">
        <name>Mg(2+)</name>
        <dbReference type="ChEBI" id="CHEBI:18420"/>
    </cofactor>
</comment>
<evidence type="ECO:0000313" key="12">
    <source>
        <dbReference type="EMBL" id="ABC22652.1"/>
    </source>
</evidence>
<keyword evidence="9" id="KW-0699">rRNA-binding</keyword>
<keyword evidence="9" id="KW-0963">Cytoplasm</keyword>
<dbReference type="AlphaFoldDB" id="Q2RT93"/>
<comment type="catalytic activity">
    <reaction evidence="1 9">
        <text>Endonucleolytic cleavage to 5'-phosphomonoester.</text>
        <dbReference type="EC" id="3.1.26.3"/>
    </reaction>
</comment>
<evidence type="ECO:0000256" key="2">
    <source>
        <dbReference type="ARBA" id="ARBA00010183"/>
    </source>
</evidence>
<sequence>MARDLNALQIALDHRFTDPALLARALTHRSREGRPSYERLEFLGDRVLGLVVAEMLYARFPTEDEGALARRHASLVRQDTVARVAQSVGLGELMELSRGEEELGGQFNPSLLCDVCEAVLGALHLDGGYAKAQRFVEARWAPLMAEDLTPPKDAKTALQEWAQGRGLPLPTYAVEGRDGPPHKPMFTVSVTVKDNGSESALGASKRLAEQAAAQRLLDRLA</sequence>
<dbReference type="PhylomeDB" id="Q2RT93"/>
<dbReference type="EMBL" id="CP000230">
    <property type="protein sequence ID" value="ABC22652.1"/>
    <property type="molecule type" value="Genomic_DNA"/>
</dbReference>
<organism evidence="12 13">
    <name type="scientific">Rhodospirillum rubrum (strain ATCC 11170 / ATH 1.1.1 / DSM 467 / LMG 4362 / NCIMB 8255 / S1)</name>
    <dbReference type="NCBI Taxonomy" id="269796"/>
    <lineage>
        <taxon>Bacteria</taxon>
        <taxon>Pseudomonadati</taxon>
        <taxon>Pseudomonadota</taxon>
        <taxon>Alphaproteobacteria</taxon>
        <taxon>Rhodospirillales</taxon>
        <taxon>Rhodospirillaceae</taxon>
        <taxon>Rhodospirillum</taxon>
    </lineage>
</organism>
<dbReference type="SUPFAM" id="SSF54768">
    <property type="entry name" value="dsRNA-binding domain-like"/>
    <property type="match status" value="1"/>
</dbReference>
<dbReference type="GO" id="GO:0003725">
    <property type="term" value="F:double-stranded RNA binding"/>
    <property type="evidence" value="ECO:0007669"/>
    <property type="project" value="TreeGrafter"/>
</dbReference>
<dbReference type="GO" id="GO:0005737">
    <property type="term" value="C:cytoplasm"/>
    <property type="evidence" value="ECO:0007669"/>
    <property type="project" value="UniProtKB-SubCell"/>
</dbReference>
<feature type="binding site" evidence="9">
    <location>
        <position position="117"/>
    </location>
    <ligand>
        <name>Mg(2+)</name>
        <dbReference type="ChEBI" id="CHEBI:18420"/>
    </ligand>
</feature>
<evidence type="ECO:0000256" key="6">
    <source>
        <dbReference type="ARBA" id="ARBA00022759"/>
    </source>
</evidence>
<dbReference type="eggNOG" id="COG0571">
    <property type="taxonomic scope" value="Bacteria"/>
</dbReference>
<keyword evidence="4 9" id="KW-0507">mRNA processing</keyword>
<evidence type="ECO:0000256" key="1">
    <source>
        <dbReference type="ARBA" id="ARBA00000109"/>
    </source>
</evidence>
<dbReference type="InterPro" id="IPR014720">
    <property type="entry name" value="dsRBD_dom"/>
</dbReference>
<evidence type="ECO:0000259" key="10">
    <source>
        <dbReference type="PROSITE" id="PS50137"/>
    </source>
</evidence>
<dbReference type="InterPro" id="IPR000999">
    <property type="entry name" value="RNase_III_dom"/>
</dbReference>
<evidence type="ECO:0000256" key="9">
    <source>
        <dbReference type="HAMAP-Rule" id="MF_00104"/>
    </source>
</evidence>
<keyword evidence="6 9" id="KW-0255">Endonuclease</keyword>
<evidence type="ECO:0000259" key="11">
    <source>
        <dbReference type="PROSITE" id="PS50142"/>
    </source>
</evidence>
<feature type="domain" description="DRBM" evidence="10">
    <location>
        <begin position="153"/>
        <end position="221"/>
    </location>
</feature>
<dbReference type="GO" id="GO:0006397">
    <property type="term" value="P:mRNA processing"/>
    <property type="evidence" value="ECO:0007669"/>
    <property type="project" value="UniProtKB-UniRule"/>
</dbReference>
<dbReference type="Pfam" id="PF14622">
    <property type="entry name" value="Ribonucleas_3_3"/>
    <property type="match status" value="1"/>
</dbReference>
<comment type="subunit">
    <text evidence="9">Homodimer.</text>
</comment>
<dbReference type="Proteomes" id="UP000001929">
    <property type="component" value="Chromosome"/>
</dbReference>
<dbReference type="KEGG" id="rru:Rru_A1852"/>
<feature type="domain" description="RNase III" evidence="11">
    <location>
        <begin position="5"/>
        <end position="128"/>
    </location>
</feature>
<evidence type="ECO:0000256" key="4">
    <source>
        <dbReference type="ARBA" id="ARBA00022664"/>
    </source>
</evidence>
<keyword evidence="5 9" id="KW-0540">Nuclease</keyword>
<dbReference type="PANTHER" id="PTHR11207:SF0">
    <property type="entry name" value="RIBONUCLEASE 3"/>
    <property type="match status" value="1"/>
</dbReference>